<dbReference type="Pfam" id="PF12203">
    <property type="entry name" value="HDAC4_Gln"/>
    <property type="match status" value="1"/>
</dbReference>
<comment type="similarity">
    <text evidence="2 12">Belongs to the histone deacetylase family. HD type 2 subfamily.</text>
</comment>
<evidence type="ECO:0000313" key="21">
    <source>
        <dbReference type="Proteomes" id="UP000694395"/>
    </source>
</evidence>
<feature type="binding site" evidence="14">
    <location>
        <position position="609"/>
    </location>
    <ligand>
        <name>Zn(2+)</name>
        <dbReference type="ChEBI" id="CHEBI:29105"/>
    </ligand>
</feature>
<keyword evidence="5 14" id="KW-0479">Metal-binding</keyword>
<reference evidence="20" key="3">
    <citation type="submission" date="2025-09" db="UniProtKB">
        <authorList>
            <consortium name="Ensembl"/>
        </authorList>
    </citation>
    <scope>IDENTIFICATION</scope>
</reference>
<evidence type="ECO:0000256" key="4">
    <source>
        <dbReference type="ARBA" id="ARBA00022491"/>
    </source>
</evidence>
<dbReference type="InterPro" id="IPR023696">
    <property type="entry name" value="Ureohydrolase_dom_sf"/>
</dbReference>
<organism evidence="20 21">
    <name type="scientific">Oncorhynchus mykiss</name>
    <name type="common">Rainbow trout</name>
    <name type="synonym">Salmo gairdneri</name>
    <dbReference type="NCBI Taxonomy" id="8022"/>
    <lineage>
        <taxon>Eukaryota</taxon>
        <taxon>Metazoa</taxon>
        <taxon>Chordata</taxon>
        <taxon>Craniata</taxon>
        <taxon>Vertebrata</taxon>
        <taxon>Euteleostomi</taxon>
        <taxon>Actinopterygii</taxon>
        <taxon>Neopterygii</taxon>
        <taxon>Teleostei</taxon>
        <taxon>Protacanthopterygii</taxon>
        <taxon>Salmoniformes</taxon>
        <taxon>Salmonidae</taxon>
        <taxon>Salmoninae</taxon>
        <taxon>Oncorhynchus</taxon>
    </lineage>
</organism>
<dbReference type="GO" id="GO:0000122">
    <property type="term" value="P:negative regulation of transcription by RNA polymerase II"/>
    <property type="evidence" value="ECO:0007669"/>
    <property type="project" value="InterPro"/>
</dbReference>
<dbReference type="InterPro" id="IPR023801">
    <property type="entry name" value="His_deacetylse_dom"/>
</dbReference>
<reference evidence="20" key="1">
    <citation type="submission" date="2020-07" db="EMBL/GenBank/DDBJ databases">
        <title>A long reads based de novo assembly of the rainbow trout Arlee double haploid line genome.</title>
        <authorList>
            <person name="Gao G."/>
            <person name="Palti Y."/>
        </authorList>
    </citation>
    <scope>NUCLEOTIDE SEQUENCE [LARGE SCALE GENOMIC DNA]</scope>
</reference>
<feature type="compositionally biased region" description="Polar residues" evidence="16">
    <location>
        <begin position="992"/>
        <end position="1002"/>
    </location>
</feature>
<evidence type="ECO:0000313" key="20">
    <source>
        <dbReference type="Ensembl" id="ENSOMYP00000110169.1"/>
    </source>
</evidence>
<dbReference type="InterPro" id="IPR037138">
    <property type="entry name" value="His_deacetylse_dom_sf"/>
</dbReference>
<dbReference type="Proteomes" id="UP000694395">
    <property type="component" value="Chromosome 18"/>
</dbReference>
<dbReference type="EC" id="3.5.1.98" evidence="3 12"/>
<dbReference type="GeneTree" id="ENSGT00940000157440"/>
<feature type="binding site" evidence="14">
    <location>
        <position position="685"/>
    </location>
    <ligand>
        <name>Zn(2+)</name>
        <dbReference type="ChEBI" id="CHEBI:29105"/>
    </ligand>
</feature>
<dbReference type="Gene3D" id="3.40.800.20">
    <property type="entry name" value="Histone deacetylase domain"/>
    <property type="match status" value="1"/>
</dbReference>
<keyword evidence="11" id="KW-0539">Nucleus</keyword>
<evidence type="ECO:0000256" key="15">
    <source>
        <dbReference type="PIRSR" id="PIRSR037911-3"/>
    </source>
</evidence>
<comment type="function">
    <text evidence="12">Responsible for the deacetylation of lysine residues on the N-terminal part of the core histones (H2A, H2B, H3 and H4). Histone deacetylation gives a tag for epigenetic repression and plays an important role in transcriptional regulation, cell cycle progression and developmental events.</text>
</comment>
<evidence type="ECO:0000256" key="3">
    <source>
        <dbReference type="ARBA" id="ARBA00012111"/>
    </source>
</evidence>
<keyword evidence="21" id="KW-1185">Reference proteome</keyword>
<evidence type="ECO:0000256" key="9">
    <source>
        <dbReference type="ARBA" id="ARBA00023015"/>
    </source>
</evidence>
<keyword evidence="9 12" id="KW-0805">Transcription regulation</keyword>
<evidence type="ECO:0000259" key="19">
    <source>
        <dbReference type="Pfam" id="PF12203"/>
    </source>
</evidence>
<dbReference type="GO" id="GO:0141221">
    <property type="term" value="F:histone deacetylase activity, hydrolytic mechanism"/>
    <property type="evidence" value="ECO:0007669"/>
    <property type="project" value="UniProtKB-EC"/>
</dbReference>
<evidence type="ECO:0000256" key="1">
    <source>
        <dbReference type="ARBA" id="ARBA00004123"/>
    </source>
</evidence>
<feature type="region of interest" description="Disordered" evidence="16">
    <location>
        <begin position="980"/>
        <end position="1016"/>
    </location>
</feature>
<feature type="compositionally biased region" description="Low complexity" evidence="16">
    <location>
        <begin position="270"/>
        <end position="291"/>
    </location>
</feature>
<keyword evidence="6 12" id="KW-0378">Hydrolase</keyword>
<dbReference type="GO" id="GO:0046872">
    <property type="term" value="F:metal ion binding"/>
    <property type="evidence" value="ECO:0007669"/>
    <property type="project" value="UniProtKB-KW"/>
</dbReference>
<feature type="compositionally biased region" description="Low complexity" evidence="16">
    <location>
        <begin position="41"/>
        <end position="57"/>
    </location>
</feature>
<evidence type="ECO:0000256" key="5">
    <source>
        <dbReference type="ARBA" id="ARBA00022723"/>
    </source>
</evidence>
<reference evidence="20" key="2">
    <citation type="submission" date="2025-08" db="UniProtKB">
        <authorList>
            <consortium name="Ensembl"/>
        </authorList>
    </citation>
    <scope>IDENTIFICATION</scope>
</reference>
<dbReference type="PRINTS" id="PR01270">
    <property type="entry name" value="HDASUPER"/>
</dbReference>
<dbReference type="InterPro" id="IPR046949">
    <property type="entry name" value="HDAC4/5/7/9"/>
</dbReference>
<dbReference type="Pfam" id="PF00850">
    <property type="entry name" value="Hist_deacetyl"/>
    <property type="match status" value="1"/>
</dbReference>
<dbReference type="SUPFAM" id="SSF52768">
    <property type="entry name" value="Arginase/deacetylase"/>
    <property type="match status" value="1"/>
</dbReference>
<dbReference type="PANTHER" id="PTHR45364:SF13">
    <property type="entry name" value="HISTONE DEACETYLASE"/>
    <property type="match status" value="1"/>
</dbReference>
<dbReference type="InterPro" id="IPR024643">
    <property type="entry name" value="Hist_deacetylase_Gln_rich_N"/>
</dbReference>
<evidence type="ECO:0000259" key="18">
    <source>
        <dbReference type="Pfam" id="PF00850"/>
    </source>
</evidence>
<keyword evidence="17" id="KW-0812">Transmembrane</keyword>
<dbReference type="GO" id="GO:0005634">
    <property type="term" value="C:nucleus"/>
    <property type="evidence" value="ECO:0007669"/>
    <property type="project" value="UniProtKB-SubCell"/>
</dbReference>
<feature type="active site" evidence="13">
    <location>
        <position position="737"/>
    </location>
</feature>
<dbReference type="PIRSF" id="PIRSF037911">
    <property type="entry name" value="HDAC_II_euk"/>
    <property type="match status" value="1"/>
</dbReference>
<comment type="subcellular location">
    <subcellularLocation>
        <location evidence="1 12">Nucleus</location>
    </subcellularLocation>
</comment>
<evidence type="ECO:0000256" key="17">
    <source>
        <dbReference type="SAM" id="Phobius"/>
    </source>
</evidence>
<dbReference type="Gene3D" id="6.10.250.1550">
    <property type="match status" value="1"/>
</dbReference>
<sequence>MDYHSVSLFLSLVDINSALPLRLPPAAIPMDLRIDQHHHQQQLSMSPSAAQASAAQAREQQLQQELLSLKQKQQIQRQHLIAEFQRQHEQLNRQHEAQLQEHVKHQQELLALKHQQELLEHQRKMEKHRLEQELEKHQREQKLLLLKNKERGQESKQLEQYIIILLVELKWGHYVQKVLKTQHTSLDQSSPPQTGMGTYNHPVLGIYNARDDFPLRKTASEPNLKLRSRLKQKVSERRSSPLLRRKDSPITTAKKRSLDMAGRTHTQRYSACNSAPGSGPSSPNNNSISNIPNENGVSVAVSNSIDVSLAQRLCGGELSQLSLYTSPSLPNITLGLPATATSASNVRLSVDMFLLFSRSLSLCISRSIYIYIYMSLSPCVCWSVSLCISRSIYQYLSLCLPVCVGRSLSVSLALSIYISVSLSPCVCWSVSLCGHTGFTHRPLGRTQSAPLPQQNAQAQALQQLVVQQQHQQFLEKHKQQFQQLHINKVEEERWGGGGGGGGRNGGVEEVEGERVDLSSGEGGKRTGYSWRVCMSIHFYIFIFVCRSFIPPYFALSVCCFHLCEWMCVCVCVSGNMRVFITMRVFVLMSWVLPAGLVYDSLMQKHQCMCGNTHTHPEHAGRVQSIWSRLQETGLRGQCECIRGRKATLEELQTVHSEAHVLLYGTNPLRQKLDCSVTPMLVRLPCGGVGVDSDTIWNEVHSSTAVRLAVGSVVELVFKVATGELKNGFAVVRPPGHHAEESTPMGFCYFNSVAIAARLLQQRLNVCKILIVDWDVHHGNGTQQAFYDDPSVLYLSLHRYDDGNFFPGSGAPDEVGSGPGVGFNVNMAFTGGLEPPMGDAEYLAAFRSVVMPIADEFAPDVVLVSSGFDAVEGHPPPLGGYTLTSKCFGYLTRQLMTLAEGRVVLALEGGHDLMAICDASEACVSALLGNQLDPLPQTLLEQRPNQNAVCSIEKVIETHSKYWRSMQRGSPRLGLSVLEAQRGDSEEAETVSAMASLSVANKQSRSEEEPMEEEAPL</sequence>
<dbReference type="CDD" id="cd10162">
    <property type="entry name" value="ClassIIa_HDAC4_Gln-rich-N"/>
    <property type="match status" value="1"/>
</dbReference>
<evidence type="ECO:0000256" key="13">
    <source>
        <dbReference type="PIRSR" id="PIRSR037911-1"/>
    </source>
</evidence>
<keyword evidence="8 12" id="KW-0156">Chromatin regulator</keyword>
<feature type="domain" description="Histone deacetylase" evidence="18">
    <location>
        <begin position="615"/>
        <end position="926"/>
    </location>
</feature>
<evidence type="ECO:0000256" key="7">
    <source>
        <dbReference type="ARBA" id="ARBA00022833"/>
    </source>
</evidence>
<feature type="site" description="Contributes to catalysis" evidence="15">
    <location>
        <position position="910"/>
    </location>
</feature>
<keyword evidence="10 12" id="KW-0804">Transcription</keyword>
<dbReference type="PANTHER" id="PTHR45364">
    <property type="entry name" value="HISTONE DEACETYLASE 9-RELATED"/>
    <property type="match status" value="1"/>
</dbReference>
<accession>A0A8K9USF9</accession>
<name>A0A8K9USF9_ONCMY</name>
<dbReference type="FunFam" id="3.40.800.20:FF:000002">
    <property type="entry name" value="Histone deacetylase"/>
    <property type="match status" value="1"/>
</dbReference>
<feature type="binding site" evidence="14">
    <location>
        <position position="615"/>
    </location>
    <ligand>
        <name>Zn(2+)</name>
        <dbReference type="ChEBI" id="CHEBI:29105"/>
    </ligand>
</feature>
<evidence type="ECO:0000256" key="14">
    <source>
        <dbReference type="PIRSR" id="PIRSR037911-2"/>
    </source>
</evidence>
<evidence type="ECO:0000256" key="16">
    <source>
        <dbReference type="SAM" id="MobiDB-lite"/>
    </source>
</evidence>
<feature type="binding site" evidence="14">
    <location>
        <position position="607"/>
    </location>
    <ligand>
        <name>Zn(2+)</name>
        <dbReference type="ChEBI" id="CHEBI:29105"/>
    </ligand>
</feature>
<feature type="compositionally biased region" description="Basic and acidic residues" evidence="16">
    <location>
        <begin position="233"/>
        <end position="248"/>
    </location>
</feature>
<dbReference type="InterPro" id="IPR000286">
    <property type="entry name" value="HDACs"/>
</dbReference>
<dbReference type="AlphaFoldDB" id="A0A8K9USF9"/>
<evidence type="ECO:0000256" key="12">
    <source>
        <dbReference type="PIRNR" id="PIRNR037911"/>
    </source>
</evidence>
<feature type="region of interest" description="Disordered" evidence="16">
    <location>
        <begin position="218"/>
        <end position="291"/>
    </location>
</feature>
<evidence type="ECO:0000256" key="10">
    <source>
        <dbReference type="ARBA" id="ARBA00023163"/>
    </source>
</evidence>
<feature type="region of interest" description="Disordered" evidence="16">
    <location>
        <begin position="495"/>
        <end position="522"/>
    </location>
</feature>
<evidence type="ECO:0000256" key="11">
    <source>
        <dbReference type="ARBA" id="ARBA00023242"/>
    </source>
</evidence>
<evidence type="ECO:0000256" key="6">
    <source>
        <dbReference type="ARBA" id="ARBA00022801"/>
    </source>
</evidence>
<keyword evidence="17" id="KW-1133">Transmembrane helix</keyword>
<feature type="transmembrane region" description="Helical" evidence="17">
    <location>
        <begin position="580"/>
        <end position="598"/>
    </location>
</feature>
<feature type="compositionally biased region" description="Gly residues" evidence="16">
    <location>
        <begin position="495"/>
        <end position="505"/>
    </location>
</feature>
<evidence type="ECO:0000256" key="8">
    <source>
        <dbReference type="ARBA" id="ARBA00022853"/>
    </source>
</evidence>
<comment type="catalytic activity">
    <reaction evidence="12">
        <text>N(6)-acetyl-L-lysyl-[histone] + H2O = L-lysyl-[histone] + acetate</text>
        <dbReference type="Rhea" id="RHEA:58196"/>
        <dbReference type="Rhea" id="RHEA-COMP:9845"/>
        <dbReference type="Rhea" id="RHEA-COMP:11338"/>
        <dbReference type="ChEBI" id="CHEBI:15377"/>
        <dbReference type="ChEBI" id="CHEBI:29969"/>
        <dbReference type="ChEBI" id="CHEBI:30089"/>
        <dbReference type="ChEBI" id="CHEBI:61930"/>
        <dbReference type="EC" id="3.5.1.98"/>
    </reaction>
</comment>
<keyword evidence="4 12" id="KW-0678">Repressor</keyword>
<keyword evidence="7 14" id="KW-0862">Zinc</keyword>
<evidence type="ECO:0000256" key="2">
    <source>
        <dbReference type="ARBA" id="ARBA00007738"/>
    </source>
</evidence>
<feature type="domain" description="Histone deacetylase glutamine rich N-terminal" evidence="19">
    <location>
        <begin position="56"/>
        <end position="143"/>
    </location>
</feature>
<protein>
    <recommendedName>
        <fullName evidence="3 12">Histone deacetylase</fullName>
        <ecNumber evidence="3 12">3.5.1.98</ecNumber>
    </recommendedName>
</protein>
<feature type="region of interest" description="Disordered" evidence="16">
    <location>
        <begin position="38"/>
        <end position="57"/>
    </location>
</feature>
<proteinExistence type="inferred from homology"/>
<dbReference type="Ensembl" id="ENSOMYT00000121151.1">
    <property type="protein sequence ID" value="ENSOMYP00000110169.1"/>
    <property type="gene ID" value="ENSOMYG00000007899.2"/>
</dbReference>
<keyword evidence="17" id="KW-0472">Membrane</keyword>